<dbReference type="Proteomes" id="UP000676336">
    <property type="component" value="Unassembled WGS sequence"/>
</dbReference>
<organism evidence="1 2">
    <name type="scientific">Rotaria magnacalcarata</name>
    <dbReference type="NCBI Taxonomy" id="392030"/>
    <lineage>
        <taxon>Eukaryota</taxon>
        <taxon>Metazoa</taxon>
        <taxon>Spiralia</taxon>
        <taxon>Gnathifera</taxon>
        <taxon>Rotifera</taxon>
        <taxon>Eurotatoria</taxon>
        <taxon>Bdelloidea</taxon>
        <taxon>Philodinida</taxon>
        <taxon>Philodinidae</taxon>
        <taxon>Rotaria</taxon>
    </lineage>
</organism>
<evidence type="ECO:0000313" key="2">
    <source>
        <dbReference type="Proteomes" id="UP000676336"/>
    </source>
</evidence>
<proteinExistence type="predicted"/>
<gene>
    <name evidence="1" type="ORF">SMN809_LOCUS71449</name>
</gene>
<protein>
    <submittedName>
        <fullName evidence="1">Uncharacterized protein</fullName>
    </submittedName>
</protein>
<dbReference type="AlphaFoldDB" id="A0A8S3HWU4"/>
<dbReference type="EMBL" id="CAJOBI010323674">
    <property type="protein sequence ID" value="CAF5188721.1"/>
    <property type="molecule type" value="Genomic_DNA"/>
</dbReference>
<accession>A0A8S3HWU4</accession>
<feature type="non-terminal residue" evidence="1">
    <location>
        <position position="1"/>
    </location>
</feature>
<reference evidence="1" key="1">
    <citation type="submission" date="2021-02" db="EMBL/GenBank/DDBJ databases">
        <authorList>
            <person name="Nowell W R."/>
        </authorList>
    </citation>
    <scope>NUCLEOTIDE SEQUENCE</scope>
</reference>
<comment type="caution">
    <text evidence="1">The sequence shown here is derived from an EMBL/GenBank/DDBJ whole genome shotgun (WGS) entry which is preliminary data.</text>
</comment>
<sequence>MIDNPIDEKTIQFKFPLPTLIQLDRQLRKHTMYQYAIDLLSKNKMQQDFLLLNSTEKIFNPLCTTTAIHIISNTVESTRQLFRLWITIDQLKYETIMDFFYFLLTLFTGATRLCNLQFRYPYRLHYCLKEYEDQLLIQFNSICQHILNIDSSYTIYSTILSKLLLTAEQETIVCHNLENQQTMKINA</sequence>
<evidence type="ECO:0000313" key="1">
    <source>
        <dbReference type="EMBL" id="CAF5188721.1"/>
    </source>
</evidence>
<name>A0A8S3HWU4_9BILA</name>